<dbReference type="Pfam" id="PF10276">
    <property type="entry name" value="zf-CHCC"/>
    <property type="match status" value="1"/>
</dbReference>
<dbReference type="OrthoDB" id="9806844at2"/>
<dbReference type="Proteomes" id="UP000242857">
    <property type="component" value="Unassembled WGS sequence"/>
</dbReference>
<feature type="domain" description="Zinc finger CHCC-type" evidence="1">
    <location>
        <begin position="39"/>
        <end position="63"/>
    </location>
</feature>
<dbReference type="InterPro" id="IPR019401">
    <property type="entry name" value="Znf_CHCC"/>
</dbReference>
<dbReference type="RefSeq" id="WP_072755962.1">
    <property type="nucleotide sequence ID" value="NZ_FQUK01000022.1"/>
</dbReference>
<proteinExistence type="predicted"/>
<accession>A0A1M4XN62</accession>
<name>A0A1M4XN62_9GAMM</name>
<protein>
    <submittedName>
        <fullName evidence="2">Uncharacterized conserved protein, contains Zn-finger domain</fullName>
    </submittedName>
</protein>
<organism evidence="2 3">
    <name type="scientific">Thermomonas hydrothermalis</name>
    <dbReference type="NCBI Taxonomy" id="213588"/>
    <lineage>
        <taxon>Bacteria</taxon>
        <taxon>Pseudomonadati</taxon>
        <taxon>Pseudomonadota</taxon>
        <taxon>Gammaproteobacteria</taxon>
        <taxon>Lysobacterales</taxon>
        <taxon>Lysobacteraceae</taxon>
        <taxon>Thermomonas</taxon>
    </lineage>
</organism>
<dbReference type="Gene3D" id="2.60.260.40">
    <property type="entry name" value="q5lls5 like domains"/>
    <property type="match status" value="1"/>
</dbReference>
<evidence type="ECO:0000313" key="2">
    <source>
        <dbReference type="EMBL" id="SHE94850.1"/>
    </source>
</evidence>
<evidence type="ECO:0000313" key="3">
    <source>
        <dbReference type="Proteomes" id="UP000242857"/>
    </source>
</evidence>
<dbReference type="AlphaFoldDB" id="A0A1M4XN62"/>
<dbReference type="EMBL" id="FQUK01000022">
    <property type="protein sequence ID" value="SHE94850.1"/>
    <property type="molecule type" value="Genomic_DNA"/>
</dbReference>
<reference evidence="3" key="1">
    <citation type="submission" date="2016-11" db="EMBL/GenBank/DDBJ databases">
        <authorList>
            <person name="Varghese N."/>
            <person name="Submissions S."/>
        </authorList>
    </citation>
    <scope>NUCLEOTIDE SEQUENCE [LARGE SCALE GENOMIC DNA]</scope>
    <source>
        <strain evidence="3">DSM 14834</strain>
    </source>
</reference>
<evidence type="ECO:0000259" key="1">
    <source>
        <dbReference type="Pfam" id="PF10276"/>
    </source>
</evidence>
<dbReference type="STRING" id="213588.SAMN02745204_01465"/>
<sequence>MAVSPSPTPSAAKAQKTWQVHRADLPLSCPLPEHAVWNEHPRVYLPIVEEGGRSVCPYCGNEYVLVD</sequence>
<keyword evidence="3" id="KW-1185">Reference proteome</keyword>
<gene>
    <name evidence="2" type="ORF">SAMN02745204_01465</name>
</gene>